<sequence length="73" mass="8367">MASDERFAVGAYVYCTTHQWVGRVIGVEGDYRRAVRPSGLIWRTRAEWLRAASPAERDGMRRAELARTRSLVQ</sequence>
<evidence type="ECO:0000313" key="1">
    <source>
        <dbReference type="EMBL" id="AXK34383.1"/>
    </source>
</evidence>
<accession>A0A345XRW7</accession>
<dbReference type="EMBL" id="CP031320">
    <property type="protein sequence ID" value="AXK34383.1"/>
    <property type="molecule type" value="Genomic_DNA"/>
</dbReference>
<evidence type="ECO:0000313" key="2">
    <source>
        <dbReference type="Proteomes" id="UP000254425"/>
    </source>
</evidence>
<dbReference type="Proteomes" id="UP000254425">
    <property type="component" value="Chromosome"/>
</dbReference>
<organism evidence="1 2">
    <name type="scientific">Streptomyces armeniacus</name>
    <dbReference type="NCBI Taxonomy" id="83291"/>
    <lineage>
        <taxon>Bacteria</taxon>
        <taxon>Bacillati</taxon>
        <taxon>Actinomycetota</taxon>
        <taxon>Actinomycetes</taxon>
        <taxon>Kitasatosporales</taxon>
        <taxon>Streptomycetaceae</taxon>
        <taxon>Streptomyces</taxon>
    </lineage>
</organism>
<keyword evidence="2" id="KW-1185">Reference proteome</keyword>
<protein>
    <submittedName>
        <fullName evidence="1">Uncharacterized protein</fullName>
    </submittedName>
</protein>
<proteinExistence type="predicted"/>
<dbReference type="AlphaFoldDB" id="A0A345XRW7"/>
<dbReference type="RefSeq" id="WP_208879781.1">
    <property type="nucleotide sequence ID" value="NZ_CP031320.1"/>
</dbReference>
<reference evidence="1 2" key="1">
    <citation type="submission" date="2018-07" db="EMBL/GenBank/DDBJ databases">
        <title>Draft genome of the type strain Streptomyces armeniacus ATCC 15676.</title>
        <authorList>
            <person name="Labana P."/>
            <person name="Gosse J.T."/>
            <person name="Boddy C.N."/>
        </authorList>
    </citation>
    <scope>NUCLEOTIDE SEQUENCE [LARGE SCALE GENOMIC DNA]</scope>
    <source>
        <strain evidence="1 2">ATCC 15676</strain>
    </source>
</reference>
<gene>
    <name evidence="1" type="ORF">DVA86_18765</name>
</gene>
<dbReference type="KEGG" id="sarm:DVA86_18765"/>
<name>A0A345XRW7_9ACTN</name>